<name>A0A914AUX5_PATMI</name>
<keyword evidence="3" id="KW-1185">Reference proteome</keyword>
<feature type="compositionally biased region" description="Basic residues" evidence="1">
    <location>
        <begin position="65"/>
        <end position="77"/>
    </location>
</feature>
<proteinExistence type="predicted"/>
<evidence type="ECO:0000313" key="3">
    <source>
        <dbReference type="Proteomes" id="UP000887568"/>
    </source>
</evidence>
<evidence type="ECO:0000313" key="2">
    <source>
        <dbReference type="EnsemblMetazoa" id="XP_038067562.1"/>
    </source>
</evidence>
<feature type="compositionally biased region" description="Low complexity" evidence="1">
    <location>
        <begin position="24"/>
        <end position="46"/>
    </location>
</feature>
<feature type="region of interest" description="Disordered" evidence="1">
    <location>
        <begin position="62"/>
        <end position="82"/>
    </location>
</feature>
<dbReference type="OrthoDB" id="431720at2759"/>
<dbReference type="Proteomes" id="UP000887568">
    <property type="component" value="Unplaced"/>
</dbReference>
<organism evidence="2 3">
    <name type="scientific">Patiria miniata</name>
    <name type="common">Bat star</name>
    <name type="synonym">Asterina miniata</name>
    <dbReference type="NCBI Taxonomy" id="46514"/>
    <lineage>
        <taxon>Eukaryota</taxon>
        <taxon>Metazoa</taxon>
        <taxon>Echinodermata</taxon>
        <taxon>Eleutherozoa</taxon>
        <taxon>Asterozoa</taxon>
        <taxon>Asteroidea</taxon>
        <taxon>Valvatacea</taxon>
        <taxon>Valvatida</taxon>
        <taxon>Asterinidae</taxon>
        <taxon>Patiria</taxon>
    </lineage>
</organism>
<sequence length="123" mass="13433">MDKFRTGVHNNVAAATPSSGTYISGSASTPTPTATTPSGAPAGVTPLSSAWKTTLAATTTVSTMSRRRNTYNKKKQHSGTSLRPPRALFCLTLDNPVRRMCISIVEWKYPFEILYVMMEFTDK</sequence>
<dbReference type="AlphaFoldDB" id="A0A914AUX5"/>
<feature type="region of interest" description="Disordered" evidence="1">
    <location>
        <begin position="19"/>
        <end position="46"/>
    </location>
</feature>
<evidence type="ECO:0000256" key="1">
    <source>
        <dbReference type="SAM" id="MobiDB-lite"/>
    </source>
</evidence>
<protein>
    <submittedName>
        <fullName evidence="2">Uncharacterized protein</fullName>
    </submittedName>
</protein>
<dbReference type="EnsemblMetazoa" id="XM_038211634.1">
    <property type="protein sequence ID" value="XP_038067562.1"/>
    <property type="gene ID" value="LOC119737343"/>
</dbReference>
<dbReference type="RefSeq" id="XP_038067562.1">
    <property type="nucleotide sequence ID" value="XM_038211634.1"/>
</dbReference>
<reference evidence="2" key="1">
    <citation type="submission" date="2022-11" db="UniProtKB">
        <authorList>
            <consortium name="EnsemblMetazoa"/>
        </authorList>
    </citation>
    <scope>IDENTIFICATION</scope>
</reference>
<dbReference type="GeneID" id="119737343"/>
<accession>A0A914AUX5</accession>
<dbReference type="OMA" id="MCISFVE"/>